<dbReference type="InterPro" id="IPR012334">
    <property type="entry name" value="Pectin_lyas_fold"/>
</dbReference>
<keyword evidence="6" id="KW-0106">Calcium</keyword>
<evidence type="ECO:0000256" key="1">
    <source>
        <dbReference type="ARBA" id="ARBA00001913"/>
    </source>
</evidence>
<keyword evidence="11" id="KW-1185">Reference proteome</keyword>
<sequence>MTIYYVSTTGSNSGAGTAAQPFASLQHAHSLAKPGDTIYLRGGVYKLTTGLKLTNDGTAAAPITITSAPGEKAVLDGAAMTKGGAAGYVLSLDSVSFNRVTNLEIRNGAEGGLLIKGASNSNVFDNLDVHHNGRLSQWEGKGVSLFGSSANNLLRNIDSHHNQDLNLDNADGFQVATTGSGNVLEGTRAWANSDDGYDFYNIQNGTKAGALKVINNWAWGNGWTVDGKPGGDGNGFKLGGVRDGSGSTAGAHVVEGNVAFGNKMNGFDENGSNGGVSKLTLYNNTAYNNGIYNFYFDAAAGHVFRNNISYGTGKLKTTGTADHNSWDLGVSLSSADFQSLDSSSAVAARAADGSLPQSAFLHLASSSDLIDKGVAVSGRAYLGATADLGVFEFGLGGSEPPLTPLSTLTSAPTSMRAITGHNGKNKLIGTTAVEKIDGKGGKDYLWGKGGSDILTGGASKDAFMFDTKLGSDNVDTITDFKPPDDRICLNDSVFTKLGSTGTLAASKFVIGKKALDSTDRVIYNSKTGDLSYDADGSGSGAAIKFAKLDAHLKMTAADFVVI</sequence>
<reference evidence="10" key="1">
    <citation type="submission" date="2022-08" db="EMBL/GenBank/DDBJ databases">
        <title>Microvirga terrae sp. nov., isolated from soil.</title>
        <authorList>
            <person name="Kim K.H."/>
            <person name="Seo Y.L."/>
            <person name="Kim J.M."/>
            <person name="Lee J.K."/>
            <person name="Han D.M."/>
            <person name="Jeon C.O."/>
        </authorList>
    </citation>
    <scope>NUCLEOTIDE SEQUENCE</scope>
    <source>
        <strain evidence="10">R24</strain>
    </source>
</reference>
<feature type="domain" description="Pel9A-like right handed beta-helix region" evidence="9">
    <location>
        <begin position="110"/>
        <end position="291"/>
    </location>
</feature>
<dbReference type="InterPro" id="IPR006626">
    <property type="entry name" value="PbH1"/>
</dbReference>
<dbReference type="Proteomes" id="UP001017257">
    <property type="component" value="Chromosome"/>
</dbReference>
<dbReference type="InterPro" id="IPR052052">
    <property type="entry name" value="Polysaccharide_Lyase_9"/>
</dbReference>
<proteinExistence type="inferred from homology"/>
<comment type="cofactor">
    <cofactor evidence="1">
        <name>Ca(2+)</name>
        <dbReference type="ChEBI" id="CHEBI:29108"/>
    </cofactor>
</comment>
<keyword evidence="3" id="KW-0964">Secreted</keyword>
<evidence type="ECO:0000256" key="7">
    <source>
        <dbReference type="ARBA" id="ARBA00023239"/>
    </source>
</evidence>
<dbReference type="InterPro" id="IPR053868">
    <property type="entry name" value="Pel9A-like_beta_helix"/>
</dbReference>
<dbReference type="SUPFAM" id="SSF51126">
    <property type="entry name" value="Pectin lyase-like"/>
    <property type="match status" value="1"/>
</dbReference>
<dbReference type="EMBL" id="CP102845">
    <property type="protein sequence ID" value="UVF19468.1"/>
    <property type="molecule type" value="Genomic_DNA"/>
</dbReference>
<accession>A0ABY5RR05</accession>
<gene>
    <name evidence="10" type="ORF">HPT29_024100</name>
</gene>
<keyword evidence="4" id="KW-0479">Metal-binding</keyword>
<dbReference type="Gene3D" id="2.160.20.10">
    <property type="entry name" value="Single-stranded right-handed beta-helix, Pectin lyase-like"/>
    <property type="match status" value="1"/>
</dbReference>
<dbReference type="PANTHER" id="PTHR40088">
    <property type="entry name" value="PECTATE LYASE (EUROFUNG)"/>
    <property type="match status" value="1"/>
</dbReference>
<evidence type="ECO:0000256" key="3">
    <source>
        <dbReference type="ARBA" id="ARBA00022525"/>
    </source>
</evidence>
<dbReference type="InterPro" id="IPR018511">
    <property type="entry name" value="Hemolysin-typ_Ca-bd_CS"/>
</dbReference>
<evidence type="ECO:0000313" key="11">
    <source>
        <dbReference type="Proteomes" id="UP001017257"/>
    </source>
</evidence>
<dbReference type="RefSeq" id="WP_259060335.1">
    <property type="nucleotide sequence ID" value="NZ_CP102845.1"/>
</dbReference>
<evidence type="ECO:0000256" key="2">
    <source>
        <dbReference type="ARBA" id="ARBA00004613"/>
    </source>
</evidence>
<comment type="subcellular location">
    <subcellularLocation>
        <location evidence="2">Secreted</location>
    </subcellularLocation>
</comment>
<dbReference type="InterPro" id="IPR011050">
    <property type="entry name" value="Pectin_lyase_fold/virulence"/>
</dbReference>
<protein>
    <recommendedName>
        <fullName evidence="9">Pel9A-like right handed beta-helix region domain-containing protein</fullName>
    </recommendedName>
</protein>
<dbReference type="Pfam" id="PF22842">
    <property type="entry name" value="Pel9A-like_beta_helix"/>
    <property type="match status" value="1"/>
</dbReference>
<dbReference type="SMART" id="SM00710">
    <property type="entry name" value="PbH1"/>
    <property type="match status" value="7"/>
</dbReference>
<evidence type="ECO:0000256" key="4">
    <source>
        <dbReference type="ARBA" id="ARBA00022723"/>
    </source>
</evidence>
<organism evidence="10 11">
    <name type="scientific">Microvirga terrae</name>
    <dbReference type="NCBI Taxonomy" id="2740529"/>
    <lineage>
        <taxon>Bacteria</taxon>
        <taxon>Pseudomonadati</taxon>
        <taxon>Pseudomonadota</taxon>
        <taxon>Alphaproteobacteria</taxon>
        <taxon>Hyphomicrobiales</taxon>
        <taxon>Methylobacteriaceae</taxon>
        <taxon>Microvirga</taxon>
    </lineage>
</organism>
<evidence type="ECO:0000256" key="6">
    <source>
        <dbReference type="ARBA" id="ARBA00022837"/>
    </source>
</evidence>
<dbReference type="PANTHER" id="PTHR40088:SF1">
    <property type="entry name" value="PECTATE LYASE PEL9"/>
    <property type="match status" value="1"/>
</dbReference>
<keyword evidence="5" id="KW-0732">Signal</keyword>
<evidence type="ECO:0000313" key="10">
    <source>
        <dbReference type="EMBL" id="UVF19468.1"/>
    </source>
</evidence>
<keyword evidence="7" id="KW-0456">Lyase</keyword>
<evidence type="ECO:0000256" key="5">
    <source>
        <dbReference type="ARBA" id="ARBA00022729"/>
    </source>
</evidence>
<dbReference type="PROSITE" id="PS00330">
    <property type="entry name" value="HEMOLYSIN_CALCIUM"/>
    <property type="match status" value="1"/>
</dbReference>
<comment type="similarity">
    <text evidence="8">Belongs to the polysaccharide lyase 9 family.</text>
</comment>
<evidence type="ECO:0000259" key="9">
    <source>
        <dbReference type="Pfam" id="PF22842"/>
    </source>
</evidence>
<dbReference type="Gene3D" id="2.150.10.10">
    <property type="entry name" value="Serralysin-like metalloprotease, C-terminal"/>
    <property type="match status" value="1"/>
</dbReference>
<dbReference type="SUPFAM" id="SSF51120">
    <property type="entry name" value="beta-Roll"/>
    <property type="match status" value="1"/>
</dbReference>
<evidence type="ECO:0000256" key="8">
    <source>
        <dbReference type="ARBA" id="ARBA00038263"/>
    </source>
</evidence>
<name>A0ABY5RR05_9HYPH</name>
<dbReference type="InterPro" id="IPR011049">
    <property type="entry name" value="Serralysin-like_metalloprot_C"/>
</dbReference>